<keyword evidence="2" id="KW-1185">Reference proteome</keyword>
<sequence length="100" mass="11655">MQNGALHTFPLALKICLEDILQKNVQSAAVFPARFLDLKHCDLRLWGYLKKLVDCDNSKTLPELEYSISSHVHNISRNLQRMYIEQEILRYQRVLGNNGR</sequence>
<protein>
    <submittedName>
        <fullName evidence="1">Uncharacterized protein</fullName>
    </submittedName>
</protein>
<dbReference type="Gene3D" id="3.30.420.10">
    <property type="entry name" value="Ribonuclease H-like superfamily/Ribonuclease H"/>
    <property type="match status" value="1"/>
</dbReference>
<reference evidence="1 2" key="1">
    <citation type="journal article" date="2019" name="Sci. Rep.">
        <title>Orb-weaving spider Araneus ventricosus genome elucidates the spidroin gene catalogue.</title>
        <authorList>
            <person name="Kono N."/>
            <person name="Nakamura H."/>
            <person name="Ohtoshi R."/>
            <person name="Moran D.A.P."/>
            <person name="Shinohara A."/>
            <person name="Yoshida Y."/>
            <person name="Fujiwara M."/>
            <person name="Mori M."/>
            <person name="Tomita M."/>
            <person name="Arakawa K."/>
        </authorList>
    </citation>
    <scope>NUCLEOTIDE SEQUENCE [LARGE SCALE GENOMIC DNA]</scope>
</reference>
<gene>
    <name evidence="1" type="ORF">AVEN_22706_1</name>
</gene>
<comment type="caution">
    <text evidence="1">The sequence shown here is derived from an EMBL/GenBank/DDBJ whole genome shotgun (WGS) entry which is preliminary data.</text>
</comment>
<name>A0A4Y2SC71_ARAVE</name>
<accession>A0A4Y2SC71</accession>
<dbReference type="GO" id="GO:0003676">
    <property type="term" value="F:nucleic acid binding"/>
    <property type="evidence" value="ECO:0007669"/>
    <property type="project" value="InterPro"/>
</dbReference>
<evidence type="ECO:0000313" key="2">
    <source>
        <dbReference type="Proteomes" id="UP000499080"/>
    </source>
</evidence>
<dbReference type="Proteomes" id="UP000499080">
    <property type="component" value="Unassembled WGS sequence"/>
</dbReference>
<proteinExistence type="predicted"/>
<dbReference type="InterPro" id="IPR036397">
    <property type="entry name" value="RNaseH_sf"/>
</dbReference>
<dbReference type="EMBL" id="BGPR01020807">
    <property type="protein sequence ID" value="GBN85501.1"/>
    <property type="molecule type" value="Genomic_DNA"/>
</dbReference>
<organism evidence="1 2">
    <name type="scientific">Araneus ventricosus</name>
    <name type="common">Orbweaver spider</name>
    <name type="synonym">Epeira ventricosa</name>
    <dbReference type="NCBI Taxonomy" id="182803"/>
    <lineage>
        <taxon>Eukaryota</taxon>
        <taxon>Metazoa</taxon>
        <taxon>Ecdysozoa</taxon>
        <taxon>Arthropoda</taxon>
        <taxon>Chelicerata</taxon>
        <taxon>Arachnida</taxon>
        <taxon>Araneae</taxon>
        <taxon>Araneomorphae</taxon>
        <taxon>Entelegynae</taxon>
        <taxon>Araneoidea</taxon>
        <taxon>Araneidae</taxon>
        <taxon>Araneus</taxon>
    </lineage>
</organism>
<evidence type="ECO:0000313" key="1">
    <source>
        <dbReference type="EMBL" id="GBN85501.1"/>
    </source>
</evidence>
<dbReference type="AlphaFoldDB" id="A0A4Y2SC71"/>